<dbReference type="Proteomes" id="UP000198850">
    <property type="component" value="Unassembled WGS sequence"/>
</dbReference>
<keyword evidence="2" id="KW-1185">Reference proteome</keyword>
<dbReference type="EMBL" id="FNRA01000017">
    <property type="protein sequence ID" value="SEB20569.1"/>
    <property type="molecule type" value="Genomic_DNA"/>
</dbReference>
<dbReference type="STRING" id="425514.SAMN05443550_1174"/>
<dbReference type="Pfam" id="PF14390">
    <property type="entry name" value="DUF4420"/>
    <property type="match status" value="1"/>
</dbReference>
<dbReference type="InterPro" id="IPR025534">
    <property type="entry name" value="DUF4420"/>
</dbReference>
<name>A0A1H4HFC5_9SPHI</name>
<reference evidence="1 2" key="1">
    <citation type="submission" date="2016-10" db="EMBL/GenBank/DDBJ databases">
        <authorList>
            <person name="de Groot N.N."/>
        </authorList>
    </citation>
    <scope>NUCLEOTIDE SEQUENCE [LARGE SCALE GENOMIC DNA]</scope>
    <source>
        <strain evidence="1 2">DSM 19033</strain>
    </source>
</reference>
<organism evidence="1 2">
    <name type="scientific">Pedobacter hartonius</name>
    <dbReference type="NCBI Taxonomy" id="425514"/>
    <lineage>
        <taxon>Bacteria</taxon>
        <taxon>Pseudomonadati</taxon>
        <taxon>Bacteroidota</taxon>
        <taxon>Sphingobacteriia</taxon>
        <taxon>Sphingobacteriales</taxon>
        <taxon>Sphingobacteriaceae</taxon>
        <taxon>Pedobacter</taxon>
    </lineage>
</organism>
<dbReference type="AlphaFoldDB" id="A0A1H4HFC5"/>
<sequence length="300" mass="34507">MNSQTVRRIDLKTIHNLFWICDDDGRFGMMFHFNHSLPQESFIGQMKGISIATVDNDGTRFYLILHENKDWEMFLAVCCDIVDRVSRVKDEPDMIRIINQRIKRWQRFLSEDRPLSMPEKIQMGLFAELYCILDLIIPAIGYRNAIIGWVGPDSDQKDFSLQECFLEVKSYVSSKGPKIRISSLGQLETDIKPVYLICYALSQGSTGLDIPSLVKAIIDLITPMDIQILGIFEERLTAYGYIEGITQGPFSSYSIDCSKTYKVETDFPRITNDMIDSRISGVKYSLDLVQCEKYEQKLPF</sequence>
<protein>
    <submittedName>
        <fullName evidence="1">Putative PD-(D/E)XK family member</fullName>
    </submittedName>
</protein>
<evidence type="ECO:0000313" key="2">
    <source>
        <dbReference type="Proteomes" id="UP000198850"/>
    </source>
</evidence>
<evidence type="ECO:0000313" key="1">
    <source>
        <dbReference type="EMBL" id="SEB20569.1"/>
    </source>
</evidence>
<gene>
    <name evidence="1" type="ORF">SAMN05443550_1174</name>
</gene>
<proteinExistence type="predicted"/>
<accession>A0A1H4HFC5</accession>